<comment type="caution">
    <text evidence="1">The sequence shown here is derived from an EMBL/GenBank/DDBJ whole genome shotgun (WGS) entry which is preliminary data.</text>
</comment>
<dbReference type="EMBL" id="FCQH01000001">
    <property type="protein sequence ID" value="CVK84232.1"/>
    <property type="molecule type" value="Genomic_DNA"/>
</dbReference>
<sequence>MCYWRTTQHWTQCGCTVSNLDPQPGTSCRCTSNVTDQGSTTWEGYCGRPQCPNPPRATYDPRYPRRKGEKL</sequence>
<protein>
    <submittedName>
        <fullName evidence="1">Uncharacterized protein</fullName>
    </submittedName>
</protein>
<dbReference type="VEuPathDB" id="FungiDB:FMAN_01352"/>
<proteinExistence type="predicted"/>
<reference evidence="2" key="1">
    <citation type="journal article" date="2016" name="Genome Biol. Evol.">
        <title>Comparative 'omics' of the Fusarium fujikuroi species complex highlights differences in genetic potential and metabolite synthesis.</title>
        <authorList>
            <person name="Niehaus E.-M."/>
            <person name="Muensterkoetter M."/>
            <person name="Proctor R.H."/>
            <person name="Brown D.W."/>
            <person name="Sharon A."/>
            <person name="Idan Y."/>
            <person name="Oren-Young L."/>
            <person name="Sieber C.M."/>
            <person name="Novak O."/>
            <person name="Pencik A."/>
            <person name="Tarkowska D."/>
            <person name="Hromadova K."/>
            <person name="Freeman S."/>
            <person name="Maymon M."/>
            <person name="Elazar M."/>
            <person name="Youssef S.A."/>
            <person name="El-Shabrawy E.S.M."/>
            <person name="Shalaby A.B.A."/>
            <person name="Houterman P."/>
            <person name="Brock N.L."/>
            <person name="Burkhardt I."/>
            <person name="Tsavkelova E.A."/>
            <person name="Dickschat J.S."/>
            <person name="Galuszka P."/>
            <person name="Gueldener U."/>
            <person name="Tudzynski B."/>
        </authorList>
    </citation>
    <scope>NUCLEOTIDE SEQUENCE [LARGE SCALE GENOMIC DNA]</scope>
    <source>
        <strain evidence="2">MRC7560</strain>
    </source>
</reference>
<accession>A0A1L7SMF4</accession>
<dbReference type="Proteomes" id="UP000184255">
    <property type="component" value="Unassembled WGS sequence"/>
</dbReference>
<keyword evidence="2" id="KW-1185">Reference proteome</keyword>
<dbReference type="RefSeq" id="XP_041676691.1">
    <property type="nucleotide sequence ID" value="XM_041833797.1"/>
</dbReference>
<dbReference type="AlphaFoldDB" id="A0A1L7SMF4"/>
<gene>
    <name evidence="1" type="ORF">FMAN_01352</name>
</gene>
<evidence type="ECO:0000313" key="2">
    <source>
        <dbReference type="Proteomes" id="UP000184255"/>
    </source>
</evidence>
<name>A0A1L7SMF4_FUSMA</name>
<evidence type="ECO:0000313" key="1">
    <source>
        <dbReference type="EMBL" id="CVK84232.1"/>
    </source>
</evidence>
<organism evidence="1 2">
    <name type="scientific">Fusarium mangiferae</name>
    <name type="common">Mango malformation disease fungus</name>
    <dbReference type="NCBI Taxonomy" id="192010"/>
    <lineage>
        <taxon>Eukaryota</taxon>
        <taxon>Fungi</taxon>
        <taxon>Dikarya</taxon>
        <taxon>Ascomycota</taxon>
        <taxon>Pezizomycotina</taxon>
        <taxon>Sordariomycetes</taxon>
        <taxon>Hypocreomycetidae</taxon>
        <taxon>Hypocreales</taxon>
        <taxon>Nectriaceae</taxon>
        <taxon>Fusarium</taxon>
        <taxon>Fusarium fujikuroi species complex</taxon>
    </lineage>
</organism>
<dbReference type="GeneID" id="65080624"/>